<evidence type="ECO:0000256" key="1">
    <source>
        <dbReference type="ARBA" id="ARBA00004496"/>
    </source>
</evidence>
<dbReference type="InterPro" id="IPR018357">
    <property type="entry name" value="Hexapep_transf_CS"/>
</dbReference>
<feature type="region of interest" description="N-acetyltransferase" evidence="20">
    <location>
        <begin position="258"/>
        <end position="465"/>
    </location>
</feature>
<evidence type="ECO:0000256" key="19">
    <source>
        <dbReference type="ARBA" id="ARBA00049628"/>
    </source>
</evidence>
<evidence type="ECO:0000256" key="3">
    <source>
        <dbReference type="ARBA" id="ARBA00005208"/>
    </source>
</evidence>
<dbReference type="UniPathway" id="UPA00973"/>
<dbReference type="InterPro" id="IPR011004">
    <property type="entry name" value="Trimer_LpxA-like_sf"/>
</dbReference>
<comment type="catalytic activity">
    <reaction evidence="18 20">
        <text>N-acetyl-alpha-D-glucosamine 1-phosphate + UTP + H(+) = UDP-N-acetyl-alpha-D-glucosamine + diphosphate</text>
        <dbReference type="Rhea" id="RHEA:13509"/>
        <dbReference type="ChEBI" id="CHEBI:15378"/>
        <dbReference type="ChEBI" id="CHEBI:33019"/>
        <dbReference type="ChEBI" id="CHEBI:46398"/>
        <dbReference type="ChEBI" id="CHEBI:57705"/>
        <dbReference type="ChEBI" id="CHEBI:57776"/>
        <dbReference type="EC" id="2.7.7.23"/>
    </reaction>
</comment>
<feature type="domain" description="Nucleotidyl transferase" evidence="21">
    <location>
        <begin position="13"/>
        <end position="227"/>
    </location>
</feature>
<evidence type="ECO:0000256" key="9">
    <source>
        <dbReference type="ARBA" id="ARBA00022723"/>
    </source>
</evidence>
<dbReference type="Pfam" id="PF00132">
    <property type="entry name" value="Hexapep"/>
    <property type="match status" value="2"/>
</dbReference>
<protein>
    <recommendedName>
        <fullName evidence="20">Bifunctional protein GlmU</fullName>
    </recommendedName>
    <domain>
        <recommendedName>
            <fullName evidence="20">UDP-N-acetylglucosamine pyrophosphorylase</fullName>
            <ecNumber evidence="20">2.7.7.23</ecNumber>
        </recommendedName>
        <alternativeName>
            <fullName evidence="20">N-acetylglucosamine-1-phosphate uridyltransferase</fullName>
        </alternativeName>
    </domain>
    <domain>
        <recommendedName>
            <fullName evidence="20">Glucosamine-1-phosphate N-acetyltransferase</fullName>
            <ecNumber evidence="20">2.3.1.157</ecNumber>
        </recommendedName>
    </domain>
</protein>
<dbReference type="GO" id="GO:0008360">
    <property type="term" value="P:regulation of cell shape"/>
    <property type="evidence" value="ECO:0007669"/>
    <property type="project" value="UniProtKB-KW"/>
</dbReference>
<dbReference type="Gene3D" id="2.160.10.10">
    <property type="entry name" value="Hexapeptide repeat proteins"/>
    <property type="match status" value="1"/>
</dbReference>
<comment type="caution">
    <text evidence="22">The sequence shown here is derived from an EMBL/GenBank/DDBJ whole genome shotgun (WGS) entry which is preliminary data.</text>
</comment>
<evidence type="ECO:0000256" key="7">
    <source>
        <dbReference type="ARBA" id="ARBA00022679"/>
    </source>
</evidence>
<evidence type="ECO:0000256" key="11">
    <source>
        <dbReference type="ARBA" id="ARBA00022842"/>
    </source>
</evidence>
<feature type="binding site" evidence="20">
    <location>
        <position position="109"/>
    </location>
    <ligand>
        <name>Mg(2+)</name>
        <dbReference type="ChEBI" id="CHEBI:18420"/>
    </ligand>
</feature>
<dbReference type="EC" id="2.3.1.157" evidence="20"/>
<dbReference type="GO" id="GO:0009245">
    <property type="term" value="P:lipid A biosynthetic process"/>
    <property type="evidence" value="ECO:0007669"/>
    <property type="project" value="UniProtKB-UniRule"/>
</dbReference>
<feature type="binding site" evidence="20">
    <location>
        <position position="234"/>
    </location>
    <ligand>
        <name>UDP-N-acetyl-alpha-D-glucosamine</name>
        <dbReference type="ChEBI" id="CHEBI:57705"/>
    </ligand>
</feature>
<reference evidence="22 23" key="1">
    <citation type="journal article" date="2017" name="Arch. Microbiol.">
        <title>Mariprofundus micogutta sp. nov., a novel iron-oxidizing zetaproteobacterium isolated from a deep-sea hydrothermal field at the Bayonnaise knoll of the Izu-Ogasawara arc, and a description of Mariprofundales ord. nov. and Zetaproteobacteria classis nov.</title>
        <authorList>
            <person name="Makita H."/>
            <person name="Tanaka E."/>
            <person name="Mitsunobu S."/>
            <person name="Miyazaki M."/>
            <person name="Nunoura T."/>
            <person name="Uematsu K."/>
            <person name="Takaki Y."/>
            <person name="Nishi S."/>
            <person name="Shimamura S."/>
            <person name="Takai K."/>
        </authorList>
    </citation>
    <scope>NUCLEOTIDE SEQUENCE [LARGE SCALE GENOMIC DNA]</scope>
    <source>
        <strain evidence="22 23">ET2</strain>
    </source>
</reference>
<feature type="binding site" evidence="20">
    <location>
        <position position="340"/>
    </location>
    <ligand>
        <name>UDP-N-acetyl-alpha-D-glucosamine</name>
        <dbReference type="ChEBI" id="CHEBI:57705"/>
    </ligand>
</feature>
<comment type="similarity">
    <text evidence="5 20">In the N-terminal section; belongs to the N-acetylglucosamine-1-phosphate uridyltransferase family.</text>
</comment>
<comment type="function">
    <text evidence="19 20">Catalyzes the last two sequential reactions in the de novo biosynthetic pathway for UDP-N-acetylglucosamine (UDP-GlcNAc). The C-terminal domain catalyzes the transfer of acetyl group from acetyl coenzyme A to glucosamine-1-phosphate (GlcN-1-P) to produce N-acetylglucosamine-1-phosphate (GlcNAc-1-P), which is converted into UDP-GlcNAc by the transfer of uridine 5-monophosphate (from uridine 5-triphosphate), a reaction catalyzed by the N-terminal domain.</text>
</comment>
<sequence>MSKLHYPDLQVCVLAAGKGKRMRSNLPKVLHKVLGRAMIDHVLHTVEALRPKAIAMVTGHASEMVRDHVGQPVNLDWVIQDKQLGTGHAVQQCEQVIRDVRDVLIVCGDTPLLKVETLAMLVDEHRASDSDVTVLTAKPENPFGYGRIVRDSETRVSSIVEEKDATGEQRLINEVSSGIYCVRHEVLFDLLHAIGNTNAQNEYYLPDIVPLALKAGQSVEAVAMDDADEMLGVNDRVHLAHVEDLMQKHIIQDWQRRGVTIEKPDTVRIEAGVKIGIDSVIQAGCYLIGTTEIGDECRVGPNAVLVNAWLDDRVNVYAFSHIHGAAVGSDAVVGPYARLRPEARLDEKVHIGNFVEIKKSVIGEGSKVNHLSYIGDTVMGSNCNVGAGTITCNYDGANKFVTEIGDNVFIGSDTQLVAPVRVSDDATIGAGSTITRNVPEGGLTLSERNPQKYTVNWKRPQKDNG</sequence>
<evidence type="ECO:0000256" key="6">
    <source>
        <dbReference type="ARBA" id="ARBA00022490"/>
    </source>
</evidence>
<gene>
    <name evidence="20" type="primary">glmU</name>
    <name evidence="22" type="ORF">MMIC_P1832</name>
</gene>
<comment type="subcellular location">
    <subcellularLocation>
        <location evidence="1 20">Cytoplasm</location>
    </subcellularLocation>
</comment>
<keyword evidence="11 20" id="KW-0460">Magnesium</keyword>
<evidence type="ECO:0000256" key="13">
    <source>
        <dbReference type="ARBA" id="ARBA00022984"/>
    </source>
</evidence>
<dbReference type="CDD" id="cd03353">
    <property type="entry name" value="LbH_GlmU_C"/>
    <property type="match status" value="1"/>
</dbReference>
<feature type="binding site" evidence="20">
    <location>
        <position position="358"/>
    </location>
    <ligand>
        <name>UDP-N-acetyl-alpha-D-glucosamine</name>
        <dbReference type="ChEBI" id="CHEBI:57705"/>
    </ligand>
</feature>
<dbReference type="CDD" id="cd02540">
    <property type="entry name" value="GT2_GlmU_N_bac"/>
    <property type="match status" value="1"/>
</dbReference>
<evidence type="ECO:0000256" key="16">
    <source>
        <dbReference type="ARBA" id="ARBA00023316"/>
    </source>
</evidence>
<comment type="pathway">
    <text evidence="3 20">Nucleotide-sugar biosynthesis; UDP-N-acetyl-alpha-D-glucosamine biosynthesis; UDP-N-acetyl-alpha-D-glucosamine from N-acetyl-alpha-D-glucosamine 1-phosphate: step 1/1.</text>
</comment>
<dbReference type="GO" id="GO:0071555">
    <property type="term" value="P:cell wall organization"/>
    <property type="evidence" value="ECO:0007669"/>
    <property type="project" value="UniProtKB-KW"/>
</dbReference>
<keyword evidence="12 20" id="KW-0133">Cell shape</keyword>
<comment type="similarity">
    <text evidence="4 20">In the C-terminal section; belongs to the transferase hexapeptide repeat family.</text>
</comment>
<feature type="binding site" evidence="20">
    <location>
        <position position="146"/>
    </location>
    <ligand>
        <name>UDP-N-acetyl-alpha-D-glucosamine</name>
        <dbReference type="ChEBI" id="CHEBI:57705"/>
    </ligand>
</feature>
<feature type="binding site" evidence="20">
    <location>
        <position position="430"/>
    </location>
    <ligand>
        <name>acetyl-CoA</name>
        <dbReference type="ChEBI" id="CHEBI:57288"/>
    </ligand>
</feature>
<dbReference type="InterPro" id="IPR029044">
    <property type="entry name" value="Nucleotide-diphossugar_trans"/>
</dbReference>
<feature type="binding site" evidence="20">
    <location>
        <position position="412"/>
    </location>
    <ligand>
        <name>acetyl-CoA</name>
        <dbReference type="ChEBI" id="CHEBI:57288"/>
    </ligand>
</feature>
<feature type="binding site" evidence="20">
    <location>
        <begin position="393"/>
        <end position="394"/>
    </location>
    <ligand>
        <name>acetyl-CoA</name>
        <dbReference type="ChEBI" id="CHEBI:57288"/>
    </ligand>
</feature>
<dbReference type="UniPathway" id="UPA00113">
    <property type="reaction ID" value="UER00532"/>
</dbReference>
<feature type="binding site" evidence="20">
    <location>
        <position position="80"/>
    </location>
    <ligand>
        <name>UDP-N-acetyl-alpha-D-glucosamine</name>
        <dbReference type="ChEBI" id="CHEBI:57705"/>
    </ligand>
</feature>
<dbReference type="Pfam" id="PF00483">
    <property type="entry name" value="NTP_transferase"/>
    <property type="match status" value="1"/>
</dbReference>
<evidence type="ECO:0000313" key="23">
    <source>
        <dbReference type="Proteomes" id="UP000231632"/>
    </source>
</evidence>
<keyword evidence="16 20" id="KW-0961">Cell wall biogenesis/degradation</keyword>
<feature type="binding site" evidence="20">
    <location>
        <position position="28"/>
    </location>
    <ligand>
        <name>UDP-N-acetyl-alpha-D-glucosamine</name>
        <dbReference type="ChEBI" id="CHEBI:57705"/>
    </ligand>
</feature>
<evidence type="ECO:0000256" key="4">
    <source>
        <dbReference type="ARBA" id="ARBA00007707"/>
    </source>
</evidence>
<dbReference type="Gene3D" id="3.90.550.10">
    <property type="entry name" value="Spore Coat Polysaccharide Biosynthesis Protein SpsA, Chain A"/>
    <property type="match status" value="1"/>
</dbReference>
<dbReference type="GO" id="GO:0009252">
    <property type="term" value="P:peptidoglycan biosynthetic process"/>
    <property type="evidence" value="ECO:0007669"/>
    <property type="project" value="UniProtKB-UniRule"/>
</dbReference>
<dbReference type="PANTHER" id="PTHR43584:SF3">
    <property type="entry name" value="BIFUNCTIONAL PROTEIN GLMU"/>
    <property type="match status" value="1"/>
</dbReference>
<dbReference type="STRING" id="1921010.MMIC_P1832"/>
<feature type="binding site" evidence="20">
    <location>
        <position position="161"/>
    </location>
    <ligand>
        <name>UDP-N-acetyl-alpha-D-glucosamine</name>
        <dbReference type="ChEBI" id="CHEBI:57705"/>
    </ligand>
</feature>
<organism evidence="22 23">
    <name type="scientific">Mariprofundus micogutta</name>
    <dbReference type="NCBI Taxonomy" id="1921010"/>
    <lineage>
        <taxon>Bacteria</taxon>
        <taxon>Pseudomonadati</taxon>
        <taxon>Pseudomonadota</taxon>
        <taxon>Candidatius Mariprofundia</taxon>
        <taxon>Mariprofundales</taxon>
        <taxon>Mariprofundaceae</taxon>
        <taxon>Mariprofundus</taxon>
    </lineage>
</organism>
<keyword evidence="7 20" id="KW-0808">Transferase</keyword>
<dbReference type="RefSeq" id="WP_072660157.1">
    <property type="nucleotide sequence ID" value="NZ_BDFD01000016.1"/>
</dbReference>
<name>A0A1L8CPN3_9PROT</name>
<dbReference type="PROSITE" id="PS00101">
    <property type="entry name" value="HEXAPEP_TRANSFERASES"/>
    <property type="match status" value="1"/>
</dbReference>
<dbReference type="GO" id="GO:0019134">
    <property type="term" value="F:glucosamine-1-phosphate N-acetyltransferase activity"/>
    <property type="evidence" value="ECO:0007669"/>
    <property type="project" value="UniProtKB-UniRule"/>
</dbReference>
<dbReference type="AlphaFoldDB" id="A0A1L8CPN3"/>
<feature type="active site" description="Proton acceptor" evidence="20">
    <location>
        <position position="370"/>
    </location>
</feature>
<keyword evidence="14 20" id="KW-0511">Multifunctional enzyme</keyword>
<evidence type="ECO:0000256" key="8">
    <source>
        <dbReference type="ARBA" id="ARBA00022695"/>
    </source>
</evidence>
<dbReference type="PANTHER" id="PTHR43584">
    <property type="entry name" value="NUCLEOTIDYL TRANSFERASE"/>
    <property type="match status" value="1"/>
</dbReference>
<dbReference type="GO" id="GO:0006048">
    <property type="term" value="P:UDP-N-acetylglucosamine biosynthetic process"/>
    <property type="evidence" value="ECO:0007669"/>
    <property type="project" value="UniProtKB-UniPathway"/>
</dbReference>
<evidence type="ECO:0000259" key="21">
    <source>
        <dbReference type="Pfam" id="PF00483"/>
    </source>
</evidence>
<dbReference type="InterPro" id="IPR050065">
    <property type="entry name" value="GlmU-like"/>
</dbReference>
<evidence type="ECO:0000256" key="12">
    <source>
        <dbReference type="ARBA" id="ARBA00022960"/>
    </source>
</evidence>
<dbReference type="InterPro" id="IPR038009">
    <property type="entry name" value="GlmU_C_LbH"/>
</dbReference>
<keyword evidence="10 20" id="KW-0677">Repeat</keyword>
<dbReference type="NCBIfam" id="TIGR01173">
    <property type="entry name" value="glmU"/>
    <property type="match status" value="1"/>
</dbReference>
<keyword evidence="23" id="KW-1185">Reference proteome</keyword>
<feature type="binding site" evidence="20">
    <location>
        <position position="387"/>
    </location>
    <ligand>
        <name>acetyl-CoA</name>
        <dbReference type="ChEBI" id="CHEBI:57288"/>
    </ligand>
</feature>
<comment type="catalytic activity">
    <reaction evidence="17 20">
        <text>alpha-D-glucosamine 1-phosphate + acetyl-CoA = N-acetyl-alpha-D-glucosamine 1-phosphate + CoA + H(+)</text>
        <dbReference type="Rhea" id="RHEA:13725"/>
        <dbReference type="ChEBI" id="CHEBI:15378"/>
        <dbReference type="ChEBI" id="CHEBI:57287"/>
        <dbReference type="ChEBI" id="CHEBI:57288"/>
        <dbReference type="ChEBI" id="CHEBI:57776"/>
        <dbReference type="ChEBI" id="CHEBI:58516"/>
        <dbReference type="EC" id="2.3.1.157"/>
    </reaction>
</comment>
<evidence type="ECO:0000256" key="18">
    <source>
        <dbReference type="ARBA" id="ARBA00048493"/>
    </source>
</evidence>
<comment type="caution">
    <text evidence="20">Lacks conserved residue(s) required for the propagation of feature annotation.</text>
</comment>
<keyword evidence="8 20" id="KW-0548">Nucleotidyltransferase</keyword>
<dbReference type="GO" id="GO:0016020">
    <property type="term" value="C:membrane"/>
    <property type="evidence" value="ECO:0007669"/>
    <property type="project" value="GOC"/>
</dbReference>
<dbReference type="GO" id="GO:0000902">
    <property type="term" value="P:cell morphogenesis"/>
    <property type="evidence" value="ECO:0007669"/>
    <property type="project" value="UniProtKB-UniRule"/>
</dbReference>
<comment type="subunit">
    <text evidence="20">Homotrimer.</text>
</comment>
<dbReference type="GO" id="GO:0000287">
    <property type="term" value="F:magnesium ion binding"/>
    <property type="evidence" value="ECO:0007669"/>
    <property type="project" value="UniProtKB-UniRule"/>
</dbReference>
<feature type="binding site" evidence="20">
    <location>
        <begin position="14"/>
        <end position="17"/>
    </location>
    <ligand>
        <name>UDP-N-acetyl-alpha-D-glucosamine</name>
        <dbReference type="ChEBI" id="CHEBI:57705"/>
    </ligand>
</feature>
<proteinExistence type="inferred from homology"/>
<evidence type="ECO:0000256" key="5">
    <source>
        <dbReference type="ARBA" id="ARBA00007947"/>
    </source>
</evidence>
<dbReference type="HAMAP" id="MF_01631">
    <property type="entry name" value="GlmU"/>
    <property type="match status" value="1"/>
</dbReference>
<evidence type="ECO:0000313" key="22">
    <source>
        <dbReference type="EMBL" id="GAV20857.1"/>
    </source>
</evidence>
<accession>A0A1L8CPN3</accession>
<keyword evidence="15 20" id="KW-0012">Acyltransferase</keyword>
<feature type="binding site" evidence="20">
    <location>
        <begin position="85"/>
        <end position="86"/>
    </location>
    <ligand>
        <name>UDP-N-acetyl-alpha-D-glucosamine</name>
        <dbReference type="ChEBI" id="CHEBI:57705"/>
    </ligand>
</feature>
<dbReference type="EMBL" id="BDFD01000016">
    <property type="protein sequence ID" value="GAV20857.1"/>
    <property type="molecule type" value="Genomic_DNA"/>
</dbReference>
<evidence type="ECO:0000256" key="14">
    <source>
        <dbReference type="ARBA" id="ARBA00023268"/>
    </source>
</evidence>
<dbReference type="SUPFAM" id="SSF53448">
    <property type="entry name" value="Nucleotide-diphospho-sugar transferases"/>
    <property type="match status" value="1"/>
</dbReference>
<comment type="pathway">
    <text evidence="20">Bacterial outer membrane biogenesis; LPS lipid A biosynthesis.</text>
</comment>
<evidence type="ECO:0000256" key="17">
    <source>
        <dbReference type="ARBA" id="ARBA00048247"/>
    </source>
</evidence>
<evidence type="ECO:0000256" key="10">
    <source>
        <dbReference type="ARBA" id="ARBA00022737"/>
    </source>
</evidence>
<dbReference type="OrthoDB" id="5287989at2"/>
<feature type="binding site" evidence="20">
    <location>
        <position position="448"/>
    </location>
    <ligand>
        <name>acetyl-CoA</name>
        <dbReference type="ChEBI" id="CHEBI:57288"/>
    </ligand>
</feature>
<dbReference type="Proteomes" id="UP000231632">
    <property type="component" value="Unassembled WGS sequence"/>
</dbReference>
<dbReference type="SUPFAM" id="SSF51161">
    <property type="entry name" value="Trimeric LpxA-like enzymes"/>
    <property type="match status" value="1"/>
</dbReference>
<feature type="binding site" evidence="20">
    <location>
        <position position="373"/>
    </location>
    <ligand>
        <name>UDP-N-acetyl-alpha-D-glucosamine</name>
        <dbReference type="ChEBI" id="CHEBI:57705"/>
    </ligand>
</feature>
<dbReference type="GO" id="GO:0005737">
    <property type="term" value="C:cytoplasm"/>
    <property type="evidence" value="ECO:0007669"/>
    <property type="project" value="UniProtKB-SubCell"/>
</dbReference>
<dbReference type="InterPro" id="IPR001451">
    <property type="entry name" value="Hexapep"/>
</dbReference>
<feature type="region of interest" description="Linker" evidence="20">
    <location>
        <begin position="237"/>
        <end position="257"/>
    </location>
</feature>
<evidence type="ECO:0000256" key="2">
    <source>
        <dbReference type="ARBA" id="ARBA00005166"/>
    </source>
</evidence>
<dbReference type="GO" id="GO:0003977">
    <property type="term" value="F:UDP-N-acetylglucosamine diphosphorylase activity"/>
    <property type="evidence" value="ECO:0007669"/>
    <property type="project" value="UniProtKB-UniRule"/>
</dbReference>
<dbReference type="EC" id="2.7.7.23" evidence="20"/>
<feature type="binding site" evidence="20">
    <location>
        <position position="234"/>
    </location>
    <ligand>
        <name>Mg(2+)</name>
        <dbReference type="ChEBI" id="CHEBI:18420"/>
    </ligand>
</feature>
<evidence type="ECO:0000256" key="20">
    <source>
        <dbReference type="HAMAP-Rule" id="MF_01631"/>
    </source>
</evidence>
<dbReference type="InterPro" id="IPR005882">
    <property type="entry name" value="Bifunctional_GlmU"/>
</dbReference>
<dbReference type="InterPro" id="IPR005835">
    <property type="entry name" value="NTP_transferase_dom"/>
</dbReference>
<comment type="pathway">
    <text evidence="2 20">Nucleotide-sugar biosynthesis; UDP-N-acetyl-alpha-D-glucosamine biosynthesis; N-acetyl-alpha-D-glucosamine 1-phosphate from alpha-D-glucosamine 6-phosphate (route II): step 2/2.</text>
</comment>
<comment type="cofactor">
    <cofactor evidence="20">
        <name>Mg(2+)</name>
        <dbReference type="ChEBI" id="CHEBI:18420"/>
    </cofactor>
    <text evidence="20">Binds 1 Mg(2+) ion per subunit.</text>
</comment>
<keyword evidence="13 20" id="KW-0573">Peptidoglycan synthesis</keyword>
<feature type="region of interest" description="Pyrophosphorylase" evidence="20">
    <location>
        <begin position="1"/>
        <end position="236"/>
    </location>
</feature>
<feature type="binding site" evidence="20">
    <location>
        <position position="384"/>
    </location>
    <ligand>
        <name>UDP-N-acetyl-alpha-D-glucosamine</name>
        <dbReference type="ChEBI" id="CHEBI:57705"/>
    </ligand>
</feature>
<keyword evidence="9 20" id="KW-0479">Metal-binding</keyword>
<evidence type="ECO:0000256" key="15">
    <source>
        <dbReference type="ARBA" id="ARBA00023315"/>
    </source>
</evidence>
<keyword evidence="6 20" id="KW-0963">Cytoplasm</keyword>